<evidence type="ECO:0008006" key="5">
    <source>
        <dbReference type="Google" id="ProtNLM"/>
    </source>
</evidence>
<accession>A0ABW7SQ87</accession>
<dbReference type="Gene3D" id="1.20.5.620">
    <property type="entry name" value="F1F0 ATP synthase subunit B, membrane domain"/>
    <property type="match status" value="1"/>
</dbReference>
<evidence type="ECO:0000313" key="3">
    <source>
        <dbReference type="EMBL" id="MFI0795875.1"/>
    </source>
</evidence>
<comment type="caution">
    <text evidence="3">The sequence shown here is derived from an EMBL/GenBank/DDBJ whole genome shotgun (WGS) entry which is preliminary data.</text>
</comment>
<feature type="region of interest" description="Disordered" evidence="2">
    <location>
        <begin position="1"/>
        <end position="24"/>
    </location>
</feature>
<keyword evidence="1" id="KW-0175">Coiled coil</keyword>
<sequence length="431" mass="47885">MDRASTPGPAAEQAGSDPPPDRRRVQALTRRLTQLATRYAEAEHRLVELDRAVQAHAHENGRLRAALDQTTRTADDLAARLAEYGELTPEHLRQRTVEVDREAAARLADTDRRAQRLVADAEELREQARRRATLLISAAQEEAELWRRAAREELAEQAAAAGEENAATRRAMIDQVDRQCSRMLADAATLARELLQLADPDESRAQAREEAQALVRAAHRETAEILDDAHLGAEEIVSDARREAADIFAAARRKADRMFSGPPPEAVPATDDRRHRAVIAAPGTRPAGDRPRPQDTATDNRPPPAPPEPIEREPPAFVRALDLLQPAPWRRRADDEGPNQGPPAPSGSQPTMPLFPQFDTVLRGYDRTEVDNYVQWVARLDRNTSGTRTWRPAVFHVVLRGYDQAQVNSYVEQVDAALRADDTNRKTGDGK</sequence>
<organism evidence="3 4">
    <name type="scientific">Micromonospora rubida</name>
    <dbReference type="NCBI Taxonomy" id="2697657"/>
    <lineage>
        <taxon>Bacteria</taxon>
        <taxon>Bacillati</taxon>
        <taxon>Actinomycetota</taxon>
        <taxon>Actinomycetes</taxon>
        <taxon>Micromonosporales</taxon>
        <taxon>Micromonosporaceae</taxon>
        <taxon>Micromonospora</taxon>
    </lineage>
</organism>
<dbReference type="RefSeq" id="WP_396683483.1">
    <property type="nucleotide sequence ID" value="NZ_JBIRPU010000022.1"/>
</dbReference>
<gene>
    <name evidence="3" type="ORF">ACH4OY_24795</name>
</gene>
<proteinExistence type="predicted"/>
<dbReference type="Proteomes" id="UP001611075">
    <property type="component" value="Unassembled WGS sequence"/>
</dbReference>
<name>A0ABW7SQ87_9ACTN</name>
<feature type="region of interest" description="Disordered" evidence="2">
    <location>
        <begin position="330"/>
        <end position="354"/>
    </location>
</feature>
<evidence type="ECO:0000313" key="4">
    <source>
        <dbReference type="Proteomes" id="UP001611075"/>
    </source>
</evidence>
<evidence type="ECO:0000256" key="1">
    <source>
        <dbReference type="SAM" id="Coils"/>
    </source>
</evidence>
<reference evidence="3 4" key="1">
    <citation type="submission" date="2024-10" db="EMBL/GenBank/DDBJ databases">
        <title>The Natural Products Discovery Center: Release of the First 8490 Sequenced Strains for Exploring Actinobacteria Biosynthetic Diversity.</title>
        <authorList>
            <person name="Kalkreuter E."/>
            <person name="Kautsar S.A."/>
            <person name="Yang D."/>
            <person name="Bader C.D."/>
            <person name="Teijaro C.N."/>
            <person name="Fluegel L."/>
            <person name="Davis C.M."/>
            <person name="Simpson J.R."/>
            <person name="Lauterbach L."/>
            <person name="Steele A.D."/>
            <person name="Gui C."/>
            <person name="Meng S."/>
            <person name="Li G."/>
            <person name="Viehrig K."/>
            <person name="Ye F."/>
            <person name="Su P."/>
            <person name="Kiefer A.F."/>
            <person name="Nichols A."/>
            <person name="Cepeda A.J."/>
            <person name="Yan W."/>
            <person name="Fan B."/>
            <person name="Jiang Y."/>
            <person name="Adhikari A."/>
            <person name="Zheng C.-J."/>
            <person name="Schuster L."/>
            <person name="Cowan T.M."/>
            <person name="Smanski M.J."/>
            <person name="Chevrette M.G."/>
            <person name="De Carvalho L.P.S."/>
            <person name="Shen B."/>
        </authorList>
    </citation>
    <scope>NUCLEOTIDE SEQUENCE [LARGE SCALE GENOMIC DNA]</scope>
    <source>
        <strain evidence="3 4">NPDC021253</strain>
    </source>
</reference>
<feature type="region of interest" description="Disordered" evidence="2">
    <location>
        <begin position="253"/>
        <end position="313"/>
    </location>
</feature>
<feature type="coiled-coil region" evidence="1">
    <location>
        <begin position="107"/>
        <end position="171"/>
    </location>
</feature>
<dbReference type="EMBL" id="JBIRPU010000022">
    <property type="protein sequence ID" value="MFI0795875.1"/>
    <property type="molecule type" value="Genomic_DNA"/>
</dbReference>
<protein>
    <recommendedName>
        <fullName evidence="5">DivIVA domain-containing protein</fullName>
    </recommendedName>
</protein>
<keyword evidence="4" id="KW-1185">Reference proteome</keyword>
<feature type="coiled-coil region" evidence="1">
    <location>
        <begin position="25"/>
        <end position="59"/>
    </location>
</feature>
<evidence type="ECO:0000256" key="2">
    <source>
        <dbReference type="SAM" id="MobiDB-lite"/>
    </source>
</evidence>